<dbReference type="PROSITE" id="PS51257">
    <property type="entry name" value="PROKAR_LIPOPROTEIN"/>
    <property type="match status" value="1"/>
</dbReference>
<dbReference type="RefSeq" id="WP_377523215.1">
    <property type="nucleotide sequence ID" value="NZ_JBHTLD010000023.1"/>
</dbReference>
<feature type="signal peptide" evidence="1">
    <location>
        <begin position="1"/>
        <end position="22"/>
    </location>
</feature>
<gene>
    <name evidence="2" type="ORF">ACFQ2O_04510</name>
</gene>
<keyword evidence="3" id="KW-1185">Reference proteome</keyword>
<comment type="caution">
    <text evidence="2">The sequence shown here is derived from an EMBL/GenBank/DDBJ whole genome shotgun (WGS) entry which is preliminary data.</text>
</comment>
<dbReference type="EMBL" id="JBHTLD010000023">
    <property type="protein sequence ID" value="MFD1185461.1"/>
    <property type="molecule type" value="Genomic_DNA"/>
</dbReference>
<dbReference type="Proteomes" id="UP001597094">
    <property type="component" value="Unassembled WGS sequence"/>
</dbReference>
<accession>A0ABW3SMR5</accession>
<name>A0ABW3SMR5_9BACT</name>
<keyword evidence="1" id="KW-0732">Signal</keyword>
<organism evidence="2 3">
    <name type="scientific">Pontibacter rugosus</name>
    <dbReference type="NCBI Taxonomy" id="1745966"/>
    <lineage>
        <taxon>Bacteria</taxon>
        <taxon>Pseudomonadati</taxon>
        <taxon>Bacteroidota</taxon>
        <taxon>Cytophagia</taxon>
        <taxon>Cytophagales</taxon>
        <taxon>Hymenobacteraceae</taxon>
        <taxon>Pontibacter</taxon>
    </lineage>
</organism>
<reference evidence="3" key="1">
    <citation type="journal article" date="2019" name="Int. J. Syst. Evol. Microbiol.">
        <title>The Global Catalogue of Microorganisms (GCM) 10K type strain sequencing project: providing services to taxonomists for standard genome sequencing and annotation.</title>
        <authorList>
            <consortium name="The Broad Institute Genomics Platform"/>
            <consortium name="The Broad Institute Genome Sequencing Center for Infectious Disease"/>
            <person name="Wu L."/>
            <person name="Ma J."/>
        </authorList>
    </citation>
    <scope>NUCLEOTIDE SEQUENCE [LARGE SCALE GENOMIC DNA]</scope>
    <source>
        <strain evidence="3">JCM 31319</strain>
    </source>
</reference>
<proteinExistence type="predicted"/>
<sequence>MKKLPHVLLLLLLGLSSCTKNVYTRPVTIDGVEFTNKAGDKYEAQFQRVNGWFLQRIKALEKKERTFAVDTATAKKRYHKYNHTLVASLEPFEVGQEPGVYYQLYLKPNSGVGKMKGNVQKDIYNQLKLYSPDKYFLQHGEQYYTDSVVVGPFRSIVPVQEFLKPVNTNQQINISIDSINFPDSFKKRQREFLMRLVNNAMVLRQEQIADKNPNTTLVFDYYPNFRAGKDKKATTYAANLNVVDDPASNEIIIKISSPGYTPGKWQATNVVLNRQEFLDGHTYEVNQLLGSLAPVFFSYMHYSKSAQQ</sequence>
<evidence type="ECO:0000313" key="2">
    <source>
        <dbReference type="EMBL" id="MFD1185461.1"/>
    </source>
</evidence>
<evidence type="ECO:0000313" key="3">
    <source>
        <dbReference type="Proteomes" id="UP001597094"/>
    </source>
</evidence>
<evidence type="ECO:0008006" key="4">
    <source>
        <dbReference type="Google" id="ProtNLM"/>
    </source>
</evidence>
<protein>
    <recommendedName>
        <fullName evidence="4">DUF4136 domain-containing protein</fullName>
    </recommendedName>
</protein>
<feature type="chain" id="PRO_5046007966" description="DUF4136 domain-containing protein" evidence="1">
    <location>
        <begin position="23"/>
        <end position="308"/>
    </location>
</feature>
<evidence type="ECO:0000256" key="1">
    <source>
        <dbReference type="SAM" id="SignalP"/>
    </source>
</evidence>